<protein>
    <submittedName>
        <fullName evidence="2">Uncharacterized protein</fullName>
    </submittedName>
</protein>
<dbReference type="AlphaFoldDB" id="A0A8E5HWZ5"/>
<dbReference type="RefSeq" id="XP_043000797.1">
    <property type="nucleotide sequence ID" value="XM_043144862.1"/>
</dbReference>
<name>A0A8E5HWZ5_USTVR</name>
<dbReference type="Gene3D" id="2.70.50.70">
    <property type="match status" value="1"/>
</dbReference>
<evidence type="ECO:0000256" key="1">
    <source>
        <dbReference type="SAM" id="MobiDB-lite"/>
    </source>
</evidence>
<dbReference type="Proteomes" id="UP000027002">
    <property type="component" value="Chromosome 6"/>
</dbReference>
<feature type="region of interest" description="Disordered" evidence="1">
    <location>
        <begin position="1"/>
        <end position="83"/>
    </location>
</feature>
<evidence type="ECO:0000313" key="2">
    <source>
        <dbReference type="EMBL" id="QUC23124.1"/>
    </source>
</evidence>
<feature type="compositionally biased region" description="Polar residues" evidence="1">
    <location>
        <begin position="56"/>
        <end position="75"/>
    </location>
</feature>
<dbReference type="EMBL" id="CP072758">
    <property type="protein sequence ID" value="QUC23124.1"/>
    <property type="molecule type" value="Genomic_DNA"/>
</dbReference>
<gene>
    <name evidence="2" type="ORF">UV8b_07365</name>
</gene>
<accession>A0A8E5HWZ5</accession>
<dbReference type="KEGG" id="uvi:66068142"/>
<dbReference type="GeneID" id="66068142"/>
<evidence type="ECO:0000313" key="3">
    <source>
        <dbReference type="Proteomes" id="UP000027002"/>
    </source>
</evidence>
<sequence>MNRAVVNIDEGGGKKKKQRSSTASIQRLPDVSVANGCGTTEATDVMFPDPRPQVVSIHSQEDFPQQPSRTSTAATSLPLDPRSRTLRLPLQRVFSTLDQTYEAD</sequence>
<proteinExistence type="predicted"/>
<reference evidence="2" key="1">
    <citation type="submission" date="2020-03" db="EMBL/GenBank/DDBJ databases">
        <title>A mixture of massive structural variations and highly conserved coding sequences in Ustilaginoidea virens genome.</title>
        <authorList>
            <person name="Zhang K."/>
            <person name="Zhao Z."/>
            <person name="Zhang Z."/>
            <person name="Li Y."/>
            <person name="Hsiang T."/>
            <person name="Sun W."/>
        </authorList>
    </citation>
    <scope>NUCLEOTIDE SEQUENCE</scope>
    <source>
        <strain evidence="2">UV-8b</strain>
    </source>
</reference>
<keyword evidence="3" id="KW-1185">Reference proteome</keyword>
<organism evidence="2 3">
    <name type="scientific">Ustilaginoidea virens</name>
    <name type="common">Rice false smut fungus</name>
    <name type="synonym">Villosiclava virens</name>
    <dbReference type="NCBI Taxonomy" id="1159556"/>
    <lineage>
        <taxon>Eukaryota</taxon>
        <taxon>Fungi</taxon>
        <taxon>Dikarya</taxon>
        <taxon>Ascomycota</taxon>
        <taxon>Pezizomycotina</taxon>
        <taxon>Sordariomycetes</taxon>
        <taxon>Hypocreomycetidae</taxon>
        <taxon>Hypocreales</taxon>
        <taxon>Clavicipitaceae</taxon>
        <taxon>Ustilaginoidea</taxon>
    </lineage>
</organism>